<feature type="coiled-coil region" evidence="5">
    <location>
        <begin position="519"/>
        <end position="546"/>
    </location>
</feature>
<keyword evidence="3" id="KW-0677">Repeat</keyword>
<proteinExistence type="inferred from homology"/>
<evidence type="ECO:0000256" key="4">
    <source>
        <dbReference type="ARBA" id="ARBA00023242"/>
    </source>
</evidence>
<evidence type="ECO:0000256" key="1">
    <source>
        <dbReference type="ARBA" id="ARBA00004123"/>
    </source>
</evidence>
<evidence type="ECO:0000256" key="6">
    <source>
        <dbReference type="SAM" id="MobiDB-lite"/>
    </source>
</evidence>
<gene>
    <name evidence="10" type="ORF">DERF_011095</name>
    <name evidence="9" type="ORF">HUG17_5880</name>
</gene>
<evidence type="ECO:0000256" key="5">
    <source>
        <dbReference type="SAM" id="Coils"/>
    </source>
</evidence>
<feature type="region of interest" description="Disordered" evidence="6">
    <location>
        <begin position="458"/>
        <end position="500"/>
    </location>
</feature>
<dbReference type="GO" id="GO:0005634">
    <property type="term" value="C:nucleus"/>
    <property type="evidence" value="ECO:0007669"/>
    <property type="project" value="UniProtKB-SubCell"/>
</dbReference>
<feature type="region of interest" description="Disordered" evidence="6">
    <location>
        <begin position="195"/>
        <end position="223"/>
    </location>
</feature>
<dbReference type="OrthoDB" id="6430656at2759"/>
<feature type="compositionally biased region" description="Acidic residues" evidence="6">
    <location>
        <begin position="458"/>
        <end position="471"/>
    </location>
</feature>
<evidence type="ECO:0000259" key="7">
    <source>
        <dbReference type="Pfam" id="PF07807"/>
    </source>
</evidence>
<dbReference type="Pfam" id="PF07808">
    <property type="entry name" value="RED_N"/>
    <property type="match status" value="1"/>
</dbReference>
<evidence type="ECO:0000259" key="8">
    <source>
        <dbReference type="Pfam" id="PF07808"/>
    </source>
</evidence>
<evidence type="ECO:0000256" key="3">
    <source>
        <dbReference type="ARBA" id="ARBA00022737"/>
    </source>
</evidence>
<keyword evidence="5" id="KW-0175">Coiled coil</keyword>
<dbReference type="Proteomes" id="UP000790347">
    <property type="component" value="Unassembled WGS sequence"/>
</dbReference>
<keyword evidence="4" id="KW-0539">Nucleus</keyword>
<dbReference type="PANTHER" id="PTHR12765">
    <property type="entry name" value="RED PROTEIN IK FACTOR CYTOKINE IK"/>
    <property type="match status" value="1"/>
</dbReference>
<dbReference type="EMBL" id="ASGP02000005">
    <property type="protein sequence ID" value="KAH9506357.1"/>
    <property type="molecule type" value="Genomic_DNA"/>
</dbReference>
<organism evidence="10 11">
    <name type="scientific">Dermatophagoides farinae</name>
    <name type="common">American house dust mite</name>
    <dbReference type="NCBI Taxonomy" id="6954"/>
    <lineage>
        <taxon>Eukaryota</taxon>
        <taxon>Metazoa</taxon>
        <taxon>Ecdysozoa</taxon>
        <taxon>Arthropoda</taxon>
        <taxon>Chelicerata</taxon>
        <taxon>Arachnida</taxon>
        <taxon>Acari</taxon>
        <taxon>Acariformes</taxon>
        <taxon>Sarcoptiformes</taxon>
        <taxon>Astigmata</taxon>
        <taxon>Psoroptidia</taxon>
        <taxon>Analgoidea</taxon>
        <taxon>Pyroglyphidae</taxon>
        <taxon>Dermatophagoidinae</taxon>
        <taxon>Dermatophagoides</taxon>
    </lineage>
</organism>
<feature type="compositionally biased region" description="Basic residues" evidence="6">
    <location>
        <begin position="61"/>
        <end position="70"/>
    </location>
</feature>
<protein>
    <submittedName>
        <fullName evidence="10">Uncharacterized protein</fullName>
    </submittedName>
</protein>
<feature type="domain" description="RED-like N-terminal" evidence="8">
    <location>
        <begin position="82"/>
        <end position="328"/>
    </location>
</feature>
<feature type="compositionally biased region" description="Basic and acidic residues" evidence="6">
    <location>
        <begin position="384"/>
        <end position="403"/>
    </location>
</feature>
<feature type="domain" description="Protein RED C-terminal" evidence="7">
    <location>
        <begin position="447"/>
        <end position="549"/>
    </location>
</feature>
<dbReference type="InterPro" id="IPR012916">
    <property type="entry name" value="RED_N"/>
</dbReference>
<evidence type="ECO:0000313" key="9">
    <source>
        <dbReference type="EMBL" id="KAH7643518.1"/>
    </source>
</evidence>
<comment type="subcellular location">
    <subcellularLocation>
        <location evidence="1">Nucleus</location>
    </subcellularLocation>
</comment>
<feature type="compositionally biased region" description="Polar residues" evidence="6">
    <location>
        <begin position="45"/>
        <end position="54"/>
    </location>
</feature>
<accession>A0A922HWF3</accession>
<evidence type="ECO:0000313" key="10">
    <source>
        <dbReference type="EMBL" id="KAH9506357.1"/>
    </source>
</evidence>
<reference evidence="10" key="1">
    <citation type="submission" date="2013-05" db="EMBL/GenBank/DDBJ databases">
        <authorList>
            <person name="Yim A.K.Y."/>
            <person name="Chan T.F."/>
            <person name="Ji K.M."/>
            <person name="Liu X.Y."/>
            <person name="Zhou J.W."/>
            <person name="Li R.Q."/>
            <person name="Yang K.Y."/>
            <person name="Li J."/>
            <person name="Li M."/>
            <person name="Law P.T.W."/>
            <person name="Wu Y.L."/>
            <person name="Cai Z.L."/>
            <person name="Qin H."/>
            <person name="Bao Y."/>
            <person name="Leung R.K.K."/>
            <person name="Ng P.K.S."/>
            <person name="Zou J."/>
            <person name="Zhong X.J."/>
            <person name="Ran P.X."/>
            <person name="Zhong N.S."/>
            <person name="Liu Z.G."/>
            <person name="Tsui S.K.W."/>
        </authorList>
    </citation>
    <scope>NUCLEOTIDE SEQUENCE</scope>
    <source>
        <strain evidence="10">Derf</strain>
        <tissue evidence="10">Whole organism</tissue>
    </source>
</reference>
<dbReference type="AlphaFoldDB" id="A0A922HWF3"/>
<keyword evidence="11" id="KW-1185">Reference proteome</keyword>
<dbReference type="InterPro" id="IPR012492">
    <property type="entry name" value="RED_C"/>
</dbReference>
<comment type="caution">
    <text evidence="10">The sequence shown here is derived from an EMBL/GenBank/DDBJ whole genome shotgun (WGS) entry which is preliminary data.</text>
</comment>
<dbReference type="InterPro" id="IPR039896">
    <property type="entry name" value="Red-like"/>
</dbReference>
<evidence type="ECO:0000256" key="2">
    <source>
        <dbReference type="ARBA" id="ARBA00006660"/>
    </source>
</evidence>
<feature type="compositionally biased region" description="Basic and acidic residues" evidence="6">
    <location>
        <begin position="72"/>
        <end position="82"/>
    </location>
</feature>
<feature type="compositionally biased region" description="Polar residues" evidence="6">
    <location>
        <begin position="332"/>
        <end position="343"/>
    </location>
</feature>
<feature type="region of interest" description="Disordered" evidence="6">
    <location>
        <begin position="1"/>
        <end position="82"/>
    </location>
</feature>
<sequence length="560" mass="64557">MDNEPFSNPLAPPSALLPKTENHAIERSQPMTNDDFRKLMMTPRSVMQGQSATPGSVRGSVRNKHGRSGYKPKVEQSENVKKKKKIYEMIRKQDGDVLHELAKKYRDRAKERRDGSNMDAARNSDILTNSTAYHAVGPDNFDMDAAERRKQLIQESKYLGGDMEHTHLVKGLDYALLQKVKAEIQTKEEEEEYLKVRQQQQEEEEEARKEEERRKMKKYSKKEHDTFDDQDRYVIKNKKIDNLLKIVFNKNLPERNELFRQGRMAYQYDLTNDFPENEIPTTLIRSKAECPNLDAYNSISTNEIIMNKLIQIWTHIRQGANSKKQRRKFESMPSSSSKNECIGKSSSLYKEKTRHQDNNIYDDVGDYVPDIKSKRVSSSSNNDGGKRKSYFESTKNKYDDRESSSNSKQAALEMAATIVGNLAASNTTTNIHKVKKAKLQQQEPESYAECYPGYAENDDAIIDTDDDDDDDNGRKDVVSGGKIRSSRFDHNDDDDYDNGKEMKYQYHSSSNNNTTGKTKRMIKDEKAKLDREYQKINALINKKKQSGEKIGMSYLSEPKM</sequence>
<evidence type="ECO:0000313" key="11">
    <source>
        <dbReference type="Proteomes" id="UP000790347"/>
    </source>
</evidence>
<feature type="region of interest" description="Disordered" evidence="6">
    <location>
        <begin position="372"/>
        <end position="409"/>
    </location>
</feature>
<reference evidence="10" key="4">
    <citation type="journal article" date="2022" name="Res Sq">
        <title>Comparative Genomics Reveals Insights into the Divergent Evolution of Astigmatic Mites and Household Pest Adaptations.</title>
        <authorList>
            <person name="Xiong Q."/>
            <person name="Wan A.T.-Y."/>
            <person name="Liu X.-Y."/>
            <person name="Fung C.S.-H."/>
            <person name="Xiao X."/>
            <person name="Malainual N."/>
            <person name="Hou J."/>
            <person name="Wang L."/>
            <person name="Wang M."/>
            <person name="Yang K."/>
            <person name="Cui Y."/>
            <person name="Leung E."/>
            <person name="Nong W."/>
            <person name="Shin S.-K."/>
            <person name="Au S."/>
            <person name="Jeong K.Y."/>
            <person name="Chew F.T."/>
            <person name="Hui J."/>
            <person name="Leung T.F."/>
            <person name="Tungtrongchitr A."/>
            <person name="Zhong N."/>
            <person name="Liu Z."/>
            <person name="Tsui S."/>
        </authorList>
    </citation>
    <scope>NUCLEOTIDE SEQUENCE</scope>
    <source>
        <strain evidence="10">Derf</strain>
        <tissue evidence="10">Whole organism</tissue>
    </source>
</reference>
<comment type="similarity">
    <text evidence="2">Belongs to the RED family.</text>
</comment>
<dbReference type="EMBL" id="SDOV01000002">
    <property type="protein sequence ID" value="KAH7643518.1"/>
    <property type="molecule type" value="Genomic_DNA"/>
</dbReference>
<reference evidence="9" key="2">
    <citation type="submission" date="2020-06" db="EMBL/GenBank/DDBJ databases">
        <authorList>
            <person name="Ji K."/>
            <person name="Li J."/>
        </authorList>
    </citation>
    <scope>NUCLEOTIDE SEQUENCE</scope>
    <source>
        <strain evidence="9">JKM2019</strain>
        <tissue evidence="9">Whole body</tissue>
    </source>
</reference>
<feature type="compositionally biased region" description="Low complexity" evidence="6">
    <location>
        <begin position="1"/>
        <end position="18"/>
    </location>
</feature>
<reference evidence="9" key="3">
    <citation type="journal article" date="2021" name="World Allergy Organ. J.">
        <title>Chromosome-level assembly of Dermatophagoides farinae genome and transcriptome reveals two novel allergens Der f 37 and Der f 39.</title>
        <authorList>
            <person name="Chen J."/>
            <person name="Cai Z."/>
            <person name="Fan D."/>
            <person name="Hu J."/>
            <person name="Hou Y."/>
            <person name="He Y."/>
            <person name="Zhang Z."/>
            <person name="Zhao Z."/>
            <person name="Gao P."/>
            <person name="Hu W."/>
            <person name="Sun J."/>
            <person name="Li J."/>
            <person name="Ji K."/>
        </authorList>
    </citation>
    <scope>NUCLEOTIDE SEQUENCE</scope>
    <source>
        <strain evidence="9">JKM2019</strain>
    </source>
</reference>
<feature type="region of interest" description="Disordered" evidence="6">
    <location>
        <begin position="321"/>
        <end position="343"/>
    </location>
</feature>
<name>A0A922HWF3_DERFA</name>
<dbReference type="Pfam" id="PF07807">
    <property type="entry name" value="RED_C"/>
    <property type="match status" value="1"/>
</dbReference>
<dbReference type="Proteomes" id="UP000828236">
    <property type="component" value="Unassembled WGS sequence"/>
</dbReference>